<dbReference type="Proteomes" id="UP000092839">
    <property type="component" value="Chromosome"/>
</dbReference>
<dbReference type="EMBL" id="CP016428">
    <property type="protein sequence ID" value="ANW03122.1"/>
    <property type="molecule type" value="Genomic_DNA"/>
</dbReference>
<dbReference type="AlphaFoldDB" id="A0A1B1UJZ0"/>
<dbReference type="KEGG" id="bic:LMTR13_26260"/>
<evidence type="ECO:0000313" key="2">
    <source>
        <dbReference type="Proteomes" id="UP000092839"/>
    </source>
</evidence>
<protein>
    <submittedName>
        <fullName evidence="1">Uncharacterized protein</fullName>
    </submittedName>
</protein>
<proteinExistence type="predicted"/>
<keyword evidence="2" id="KW-1185">Reference proteome</keyword>
<evidence type="ECO:0000313" key="1">
    <source>
        <dbReference type="EMBL" id="ANW03122.1"/>
    </source>
</evidence>
<accession>A0A1B1UJZ0</accession>
<sequence length="142" mass="16296">MRIWVYRDLSNRLANEPDDGEMAWDAHRLRRKTLHELLDADSDFEVLEWDPNFDDEKSTHECGLLVLALNWLGFTTVPGALHAFLISVLQGVAVEVVIRGTGKLIAKLDPRMRTKEIGDAYIQLADQHKYTCGLTVQSRYIW</sequence>
<organism evidence="1 2">
    <name type="scientific">Bradyrhizobium icense</name>
    <dbReference type="NCBI Taxonomy" id="1274631"/>
    <lineage>
        <taxon>Bacteria</taxon>
        <taxon>Pseudomonadati</taxon>
        <taxon>Pseudomonadota</taxon>
        <taxon>Alphaproteobacteria</taxon>
        <taxon>Hyphomicrobiales</taxon>
        <taxon>Nitrobacteraceae</taxon>
        <taxon>Bradyrhizobium</taxon>
    </lineage>
</organism>
<gene>
    <name evidence="1" type="ORF">LMTR13_26260</name>
</gene>
<name>A0A1B1UJZ0_9BRAD</name>
<reference evidence="1 2" key="1">
    <citation type="submission" date="2016-07" db="EMBL/GenBank/DDBJ databases">
        <title>Complete genome sequence of Bradyrhizobium icense LMTR 13T, a potential inoculant strain isolated from lima bean (Phaseolus lunatus) in Peru.</title>
        <authorList>
            <person name="Ormeno-Orrillo E."/>
            <person name="Duran D."/>
            <person name="Rogel M.A."/>
            <person name="Rey L."/>
            <person name="Imperial J."/>
            <person name="Ruiz-Argueso T."/>
            <person name="Martinez-Romero E."/>
        </authorList>
    </citation>
    <scope>NUCLEOTIDE SEQUENCE [LARGE SCALE GENOMIC DNA]</scope>
    <source>
        <strain evidence="1 2">LMTR 13</strain>
    </source>
</reference>